<accession>A0A0W0SR91</accession>
<feature type="transmembrane region" description="Helical" evidence="6">
    <location>
        <begin position="281"/>
        <end position="299"/>
    </location>
</feature>
<sequence>MTSNKTYSFLQGICFLILAQTMVGLNIVFSKCLVSSLPLLFMLTLRFSLAALILLPLHWLTSAKQFSLRHYLLELTRRDWYFIFAQALTAGILFNCLMLLGLHYTDANLAGIITSALPAIIALMSWVILREKISTKKGLCILFATLGLLVIAWDKWQGLGENHSFFGDAIVLLSLLPEATYYVLCKLHSNRLPVFLISSIINGINALILLPFNAFVPLNSLTLTPSTWLILVALGLSSGLFYVFWYCGVQQVDGIMASLSTAVMPVATVILAWLILGEQLSTLQCAGMVLVILSIAFYARRA</sequence>
<feature type="transmembrane region" description="Helical" evidence="6">
    <location>
        <begin position="192"/>
        <end position="216"/>
    </location>
</feature>
<dbReference type="Pfam" id="PF00892">
    <property type="entry name" value="EamA"/>
    <property type="match status" value="2"/>
</dbReference>
<reference evidence="8 9" key="1">
    <citation type="submission" date="2015-11" db="EMBL/GenBank/DDBJ databases">
        <title>Genomic analysis of 38 Legionella species identifies large and diverse effector repertoires.</title>
        <authorList>
            <person name="Burstein D."/>
            <person name="Amaro F."/>
            <person name="Zusman T."/>
            <person name="Lifshitz Z."/>
            <person name="Cohen O."/>
            <person name="Gilbert J.A."/>
            <person name="Pupko T."/>
            <person name="Shuman H.A."/>
            <person name="Segal G."/>
        </authorList>
    </citation>
    <scope>NUCLEOTIDE SEQUENCE [LARGE SCALE GENOMIC DNA]</scope>
    <source>
        <strain evidence="8 9">ATCC 700990</strain>
    </source>
</reference>
<evidence type="ECO:0000256" key="3">
    <source>
        <dbReference type="ARBA" id="ARBA00022692"/>
    </source>
</evidence>
<comment type="caution">
    <text evidence="8">The sequence shown here is derived from an EMBL/GenBank/DDBJ whole genome shotgun (WGS) entry which is preliminary data.</text>
</comment>
<dbReference type="PANTHER" id="PTHR32322">
    <property type="entry name" value="INNER MEMBRANE TRANSPORTER"/>
    <property type="match status" value="1"/>
</dbReference>
<dbReference type="InterPro" id="IPR037185">
    <property type="entry name" value="EmrE-like"/>
</dbReference>
<dbReference type="RefSeq" id="WP_083497954.1">
    <property type="nucleotide sequence ID" value="NZ_CAAAIU010000001.1"/>
</dbReference>
<dbReference type="STRING" id="1212489.Ldro_2147"/>
<dbReference type="InterPro" id="IPR050638">
    <property type="entry name" value="AA-Vitamin_Transporters"/>
</dbReference>
<keyword evidence="3 6" id="KW-0812">Transmembrane</keyword>
<name>A0A0W0SR91_9GAMM</name>
<feature type="transmembrane region" description="Helical" evidence="6">
    <location>
        <begin position="165"/>
        <end position="185"/>
    </location>
</feature>
<feature type="domain" description="EamA" evidence="7">
    <location>
        <begin position="166"/>
        <end position="297"/>
    </location>
</feature>
<dbReference type="PATRIC" id="fig|1212489.4.peg.2269"/>
<proteinExistence type="predicted"/>
<feature type="transmembrane region" description="Helical" evidence="6">
    <location>
        <begin position="39"/>
        <end position="60"/>
    </location>
</feature>
<keyword evidence="4 6" id="KW-1133">Transmembrane helix</keyword>
<protein>
    <submittedName>
        <fullName evidence="8">Transmembrane protein</fullName>
    </submittedName>
</protein>
<keyword evidence="2" id="KW-1003">Cell membrane</keyword>
<dbReference type="PANTHER" id="PTHR32322:SF18">
    <property type="entry name" value="S-ADENOSYLMETHIONINE_S-ADENOSYLHOMOCYSTEINE TRANSPORTER"/>
    <property type="match status" value="1"/>
</dbReference>
<keyword evidence="5 6" id="KW-0472">Membrane</keyword>
<feature type="transmembrane region" description="Helical" evidence="6">
    <location>
        <begin position="80"/>
        <end position="103"/>
    </location>
</feature>
<feature type="transmembrane region" description="Helical" evidence="6">
    <location>
        <begin position="136"/>
        <end position="153"/>
    </location>
</feature>
<feature type="transmembrane region" description="Helical" evidence="6">
    <location>
        <begin position="109"/>
        <end position="129"/>
    </location>
</feature>
<feature type="transmembrane region" description="Helical" evidence="6">
    <location>
        <begin position="254"/>
        <end position="275"/>
    </location>
</feature>
<evidence type="ECO:0000256" key="1">
    <source>
        <dbReference type="ARBA" id="ARBA00004651"/>
    </source>
</evidence>
<feature type="domain" description="EamA" evidence="7">
    <location>
        <begin position="11"/>
        <end position="152"/>
    </location>
</feature>
<evidence type="ECO:0000313" key="8">
    <source>
        <dbReference type="EMBL" id="KTC85822.1"/>
    </source>
</evidence>
<evidence type="ECO:0000256" key="5">
    <source>
        <dbReference type="ARBA" id="ARBA00023136"/>
    </source>
</evidence>
<dbReference type="GO" id="GO:0005886">
    <property type="term" value="C:plasma membrane"/>
    <property type="evidence" value="ECO:0007669"/>
    <property type="project" value="UniProtKB-SubCell"/>
</dbReference>
<dbReference type="InterPro" id="IPR000620">
    <property type="entry name" value="EamA_dom"/>
</dbReference>
<gene>
    <name evidence="8" type="ORF">Ldro_2147</name>
</gene>
<feature type="transmembrane region" description="Helical" evidence="6">
    <location>
        <begin position="7"/>
        <end position="27"/>
    </location>
</feature>
<dbReference type="EMBL" id="LNXY01000027">
    <property type="protein sequence ID" value="KTC85822.1"/>
    <property type="molecule type" value="Genomic_DNA"/>
</dbReference>
<feature type="transmembrane region" description="Helical" evidence="6">
    <location>
        <begin position="228"/>
        <end position="247"/>
    </location>
</feature>
<evidence type="ECO:0000256" key="2">
    <source>
        <dbReference type="ARBA" id="ARBA00022475"/>
    </source>
</evidence>
<dbReference type="SUPFAM" id="SSF103481">
    <property type="entry name" value="Multidrug resistance efflux transporter EmrE"/>
    <property type="match status" value="2"/>
</dbReference>
<dbReference type="OrthoDB" id="5291325at2"/>
<dbReference type="AlphaFoldDB" id="A0A0W0SR91"/>
<evidence type="ECO:0000313" key="9">
    <source>
        <dbReference type="Proteomes" id="UP000054736"/>
    </source>
</evidence>
<evidence type="ECO:0000256" key="4">
    <source>
        <dbReference type="ARBA" id="ARBA00022989"/>
    </source>
</evidence>
<organism evidence="8 9">
    <name type="scientific">Legionella drozanskii LLAP-1</name>
    <dbReference type="NCBI Taxonomy" id="1212489"/>
    <lineage>
        <taxon>Bacteria</taxon>
        <taxon>Pseudomonadati</taxon>
        <taxon>Pseudomonadota</taxon>
        <taxon>Gammaproteobacteria</taxon>
        <taxon>Legionellales</taxon>
        <taxon>Legionellaceae</taxon>
        <taxon>Legionella</taxon>
    </lineage>
</organism>
<comment type="subcellular location">
    <subcellularLocation>
        <location evidence="1">Cell membrane</location>
        <topology evidence="1">Multi-pass membrane protein</topology>
    </subcellularLocation>
</comment>
<evidence type="ECO:0000259" key="7">
    <source>
        <dbReference type="Pfam" id="PF00892"/>
    </source>
</evidence>
<evidence type="ECO:0000256" key="6">
    <source>
        <dbReference type="SAM" id="Phobius"/>
    </source>
</evidence>
<dbReference type="Proteomes" id="UP000054736">
    <property type="component" value="Unassembled WGS sequence"/>
</dbReference>
<keyword evidence="9" id="KW-1185">Reference proteome</keyword>